<name>A0A4V1RJ92_9HYPH</name>
<dbReference type="InterPro" id="IPR017830">
    <property type="entry name" value="SQase_HpnE"/>
</dbReference>
<dbReference type="PANTHER" id="PTHR42923:SF47">
    <property type="entry name" value="BLR3003 PROTEIN"/>
    <property type="match status" value="1"/>
</dbReference>
<dbReference type="InterPro" id="IPR002937">
    <property type="entry name" value="Amino_oxidase"/>
</dbReference>
<dbReference type="Proteomes" id="UP000289411">
    <property type="component" value="Unassembled WGS sequence"/>
</dbReference>
<dbReference type="OrthoDB" id="7849608at2"/>
<dbReference type="Gene3D" id="3.50.50.60">
    <property type="entry name" value="FAD/NAD(P)-binding domain"/>
    <property type="match status" value="1"/>
</dbReference>
<protein>
    <recommendedName>
        <fullName evidence="1">Amine oxidase domain-containing protein</fullName>
    </recommendedName>
</protein>
<sequence>MGGTVHVVGAGLAGLAAALKLDPKRRRIVLHEASRHAGGRCRSYHDQALGTVIDNGNHLVLSGNLAVRDYVAAIGAGDRLKPTRDAAFDFADLATGARWRVIPNAGRLPWWIFSARRRVPGTRWNDYLALGKLLRAGPRDRIGDVMACEGPLWERLWHPLLVAALNTDPKASSAALAGAVVRESLAKGGDACRPLVATEGLGEAFVDPALATLKARGVEVRFDHRLRSLAFDGTRVAALDFADEDPTVLEPGDGVILAVTAPVAATLVPGLTVPTDFRSIVNAHFLASPPDGQPLMIGLINAASEWVFAFPGRLSVTISDADRFLDTPKDELAARLWREVAAVTGHDPDTLPPHRIIREKRATFAATPEQDALRPGPETAWRNLLLAGDWTQTGLPSTIEGALRSGNRAALLASR</sequence>
<dbReference type="GO" id="GO:0016491">
    <property type="term" value="F:oxidoreductase activity"/>
    <property type="evidence" value="ECO:0007669"/>
    <property type="project" value="InterPro"/>
</dbReference>
<comment type="caution">
    <text evidence="2">The sequence shown here is derived from an EMBL/GenBank/DDBJ whole genome shotgun (WGS) entry which is preliminary data.</text>
</comment>
<gene>
    <name evidence="2" type="ORF">D3272_01055</name>
</gene>
<dbReference type="SUPFAM" id="SSF51905">
    <property type="entry name" value="FAD/NAD(P)-binding domain"/>
    <property type="match status" value="1"/>
</dbReference>
<reference evidence="2 3" key="2">
    <citation type="submission" date="2019-02" db="EMBL/GenBank/DDBJ databases">
        <title>'Lichenibacterium ramalinii' gen. nov. sp. nov., 'Lichenibacterium minor' gen. nov. sp. nov.</title>
        <authorList>
            <person name="Pankratov T."/>
        </authorList>
    </citation>
    <scope>NUCLEOTIDE SEQUENCE [LARGE SCALE GENOMIC DNA]</scope>
    <source>
        <strain evidence="2 3">RmlP001</strain>
    </source>
</reference>
<dbReference type="Pfam" id="PF01593">
    <property type="entry name" value="Amino_oxidase"/>
    <property type="match status" value="1"/>
</dbReference>
<dbReference type="NCBIfam" id="TIGR03467">
    <property type="entry name" value="HpnE"/>
    <property type="match status" value="1"/>
</dbReference>
<dbReference type="InterPro" id="IPR036188">
    <property type="entry name" value="FAD/NAD-bd_sf"/>
</dbReference>
<dbReference type="RefSeq" id="WP_129217221.1">
    <property type="nucleotide sequence ID" value="NZ_QYBC01000001.1"/>
</dbReference>
<proteinExistence type="predicted"/>
<organism evidence="2 3">
    <name type="scientific">Lichenibacterium ramalinae</name>
    <dbReference type="NCBI Taxonomy" id="2316527"/>
    <lineage>
        <taxon>Bacteria</taxon>
        <taxon>Pseudomonadati</taxon>
        <taxon>Pseudomonadota</taxon>
        <taxon>Alphaproteobacteria</taxon>
        <taxon>Hyphomicrobiales</taxon>
        <taxon>Lichenihabitantaceae</taxon>
        <taxon>Lichenibacterium</taxon>
    </lineage>
</organism>
<dbReference type="EMBL" id="QYBC01000001">
    <property type="protein sequence ID" value="RYB07750.1"/>
    <property type="molecule type" value="Genomic_DNA"/>
</dbReference>
<dbReference type="PANTHER" id="PTHR42923">
    <property type="entry name" value="PROTOPORPHYRINOGEN OXIDASE"/>
    <property type="match status" value="1"/>
</dbReference>
<keyword evidence="3" id="KW-1185">Reference proteome</keyword>
<evidence type="ECO:0000313" key="3">
    <source>
        <dbReference type="Proteomes" id="UP000289411"/>
    </source>
</evidence>
<reference evidence="2 3" key="1">
    <citation type="submission" date="2018-09" db="EMBL/GenBank/DDBJ databases">
        <authorList>
            <person name="Grouzdev D.S."/>
            <person name="Krutkina M.S."/>
        </authorList>
    </citation>
    <scope>NUCLEOTIDE SEQUENCE [LARGE SCALE GENOMIC DNA]</scope>
    <source>
        <strain evidence="2 3">RmlP001</strain>
    </source>
</reference>
<feature type="domain" description="Amine oxidase" evidence="1">
    <location>
        <begin position="12"/>
        <end position="410"/>
    </location>
</feature>
<accession>A0A4V1RJ92</accession>
<evidence type="ECO:0000259" key="1">
    <source>
        <dbReference type="Pfam" id="PF01593"/>
    </source>
</evidence>
<dbReference type="InterPro" id="IPR050464">
    <property type="entry name" value="Zeta_carotene_desat/Oxidored"/>
</dbReference>
<evidence type="ECO:0000313" key="2">
    <source>
        <dbReference type="EMBL" id="RYB07750.1"/>
    </source>
</evidence>
<dbReference type="AlphaFoldDB" id="A0A4V1RJ92"/>